<keyword evidence="1" id="KW-0812">Transmembrane</keyword>
<accession>A0A1U7NP00</accession>
<dbReference type="AlphaFoldDB" id="A0A1U7NP00"/>
<dbReference type="RefSeq" id="WP_076340909.1">
    <property type="nucleotide sequence ID" value="NZ_CAPZTK010000094.1"/>
</dbReference>
<keyword evidence="3" id="KW-1185">Reference proteome</keyword>
<dbReference type="GeneID" id="78275023"/>
<evidence type="ECO:0000256" key="1">
    <source>
        <dbReference type="SAM" id="Phobius"/>
    </source>
</evidence>
<evidence type="ECO:0000313" key="3">
    <source>
        <dbReference type="Proteomes" id="UP000186705"/>
    </source>
</evidence>
<organism evidence="2 3">
    <name type="scientific">Dubosiella newyorkensis</name>
    <dbReference type="NCBI Taxonomy" id="1862672"/>
    <lineage>
        <taxon>Bacteria</taxon>
        <taxon>Bacillati</taxon>
        <taxon>Bacillota</taxon>
        <taxon>Erysipelotrichia</taxon>
        <taxon>Erysipelotrichales</taxon>
        <taxon>Erysipelotrichaceae</taxon>
        <taxon>Dubosiella</taxon>
    </lineage>
</organism>
<sequence length="220" mass="24811">MDHDRNKKTWKPVLNSINAHSNTISLYIALFSLIFSIFTFYMTVKIEEHSNYLSDLQAPCIYKLKVSGNVEFPKVDAGASTIELDQTRIVLAITSGSVLDIGNVVMSDDGYIERIRSWSIAQHQPANKEMEAEEEKLDGTTTLSYRPGLWNYEASSKSAYTVLFVKTGNNTSDIWLLVLDENGKLSIYGYDALAIDPDSKYPKAFEAYRKAREFLVANDI</sequence>
<keyword evidence="1" id="KW-1133">Transmembrane helix</keyword>
<proteinExistence type="predicted"/>
<keyword evidence="1" id="KW-0472">Membrane</keyword>
<dbReference type="EMBL" id="MPKA01000054">
    <property type="protein sequence ID" value="OLU47203.1"/>
    <property type="molecule type" value="Genomic_DNA"/>
</dbReference>
<dbReference type="STRING" id="1862672.BO225_03550"/>
<gene>
    <name evidence="2" type="ORF">BO225_03550</name>
</gene>
<comment type="caution">
    <text evidence="2">The sequence shown here is derived from an EMBL/GenBank/DDBJ whole genome shotgun (WGS) entry which is preliminary data.</text>
</comment>
<name>A0A1U7NP00_9FIRM</name>
<protein>
    <submittedName>
        <fullName evidence="2">Uncharacterized protein</fullName>
    </submittedName>
</protein>
<feature type="transmembrane region" description="Helical" evidence="1">
    <location>
        <begin position="24"/>
        <end position="44"/>
    </location>
</feature>
<evidence type="ECO:0000313" key="2">
    <source>
        <dbReference type="EMBL" id="OLU47203.1"/>
    </source>
</evidence>
<dbReference type="Proteomes" id="UP000186705">
    <property type="component" value="Unassembled WGS sequence"/>
</dbReference>
<reference evidence="2 3" key="1">
    <citation type="submission" date="2016-11" db="EMBL/GenBank/DDBJ databases">
        <title>Description of two novel members of the family Erysipelotrichaceae: Ileibacterium lipovorans gen. nov., sp. nov. and Dubosiella newyorkensis, gen. nov., sp. nov.</title>
        <authorList>
            <person name="Cox L.M."/>
            <person name="Sohn J."/>
            <person name="Tyrrell K.L."/>
            <person name="Citron D.M."/>
            <person name="Lawson P.A."/>
            <person name="Patel N.B."/>
            <person name="Iizumi T."/>
            <person name="Perez-Perez G.I."/>
            <person name="Goldstein E.J."/>
            <person name="Blaser M.J."/>
        </authorList>
    </citation>
    <scope>NUCLEOTIDE SEQUENCE [LARGE SCALE GENOMIC DNA]</scope>
    <source>
        <strain evidence="2 3">NYU-BL-A4</strain>
    </source>
</reference>
<dbReference type="OrthoDB" id="3034528at2"/>